<dbReference type="InterPro" id="IPR012292">
    <property type="entry name" value="Globin/Proto"/>
</dbReference>
<evidence type="ECO:0000256" key="4">
    <source>
        <dbReference type="ARBA" id="ARBA00023004"/>
    </source>
</evidence>
<dbReference type="CDD" id="cd08916">
    <property type="entry name" value="TrHb3_P"/>
    <property type="match status" value="1"/>
</dbReference>
<reference evidence="5" key="1">
    <citation type="submission" date="2018-06" db="EMBL/GenBank/DDBJ databases">
        <authorList>
            <person name="Zhirakovskaya E."/>
        </authorList>
    </citation>
    <scope>NUCLEOTIDE SEQUENCE</scope>
</reference>
<keyword evidence="2" id="KW-0349">Heme</keyword>
<evidence type="ECO:0000256" key="3">
    <source>
        <dbReference type="ARBA" id="ARBA00022723"/>
    </source>
</evidence>
<dbReference type="SUPFAM" id="SSF46458">
    <property type="entry name" value="Globin-like"/>
    <property type="match status" value="1"/>
</dbReference>
<dbReference type="Gene3D" id="1.10.490.10">
    <property type="entry name" value="Globins"/>
    <property type="match status" value="1"/>
</dbReference>
<evidence type="ECO:0000256" key="1">
    <source>
        <dbReference type="ARBA" id="ARBA00022448"/>
    </source>
</evidence>
<dbReference type="GO" id="GO:0046872">
    <property type="term" value="F:metal ion binding"/>
    <property type="evidence" value="ECO:0007669"/>
    <property type="project" value="UniProtKB-KW"/>
</dbReference>
<dbReference type="InterPro" id="IPR001486">
    <property type="entry name" value="Hemoglobin_trunc"/>
</dbReference>
<evidence type="ECO:0000256" key="2">
    <source>
        <dbReference type="ARBA" id="ARBA00022617"/>
    </source>
</evidence>
<sequence length="169" mass="19078">MYIKSILNTLYNDSSIETLMAHPHTIAAREDKATQAAAMGITEDRISELVETFYQRIRTDDLLGPIFNDKIKNWPPHLARMKAFWTSIAIESGRFHGNPMIKHLAIPGIERAHFNHWLEIFNEVLPDVMPNANACQFFSERAARIADSLMTGISIHRGGLPVVPQKSPT</sequence>
<dbReference type="AlphaFoldDB" id="A0A3B0S1I4"/>
<dbReference type="GO" id="GO:0020037">
    <property type="term" value="F:heme binding"/>
    <property type="evidence" value="ECO:0007669"/>
    <property type="project" value="InterPro"/>
</dbReference>
<gene>
    <name evidence="5" type="ORF">MNBD_ALPHA04-66</name>
</gene>
<proteinExistence type="predicted"/>
<dbReference type="GO" id="GO:0019825">
    <property type="term" value="F:oxygen binding"/>
    <property type="evidence" value="ECO:0007669"/>
    <property type="project" value="InterPro"/>
</dbReference>
<keyword evidence="1" id="KW-0813">Transport</keyword>
<keyword evidence="3" id="KW-0479">Metal-binding</keyword>
<protein>
    <recommendedName>
        <fullName evidence="6">Hemoglobins</fullName>
    </recommendedName>
</protein>
<organism evidence="5">
    <name type="scientific">hydrothermal vent metagenome</name>
    <dbReference type="NCBI Taxonomy" id="652676"/>
    <lineage>
        <taxon>unclassified sequences</taxon>
        <taxon>metagenomes</taxon>
        <taxon>ecological metagenomes</taxon>
    </lineage>
</organism>
<dbReference type="Pfam" id="PF01152">
    <property type="entry name" value="Bac_globin"/>
    <property type="match status" value="1"/>
</dbReference>
<dbReference type="EMBL" id="UOEF01000188">
    <property type="protein sequence ID" value="VAV94686.1"/>
    <property type="molecule type" value="Genomic_DNA"/>
</dbReference>
<name>A0A3B0S1I4_9ZZZZ</name>
<keyword evidence="4" id="KW-0408">Iron</keyword>
<evidence type="ECO:0000313" key="5">
    <source>
        <dbReference type="EMBL" id="VAV94686.1"/>
    </source>
</evidence>
<accession>A0A3B0S1I4</accession>
<dbReference type="InterPro" id="IPR009050">
    <property type="entry name" value="Globin-like_sf"/>
</dbReference>
<evidence type="ECO:0008006" key="6">
    <source>
        <dbReference type="Google" id="ProtNLM"/>
    </source>
</evidence>